<reference evidence="1" key="1">
    <citation type="submission" date="2021-06" db="EMBL/GenBank/DDBJ databases">
        <authorList>
            <person name="Kallberg Y."/>
            <person name="Tangrot J."/>
            <person name="Rosling A."/>
        </authorList>
    </citation>
    <scope>NUCLEOTIDE SEQUENCE</scope>
    <source>
        <strain evidence="1">MA461A</strain>
    </source>
</reference>
<sequence length="139" mass="15788">FTQYSIKYSNITYTETSAPSNLTGAQPRIIDLGHYGDKSGVAVIRVARENYIVGTKRCLEQRLLLRVIQEDGSVIPINFDNIEEIQDINFCYVYGKNPIQIYPLFDQYILVTYTHATNTSDPTTFVDRGVVLDWSGNNI</sequence>
<evidence type="ECO:0000313" key="1">
    <source>
        <dbReference type="EMBL" id="CAG8751991.1"/>
    </source>
</evidence>
<evidence type="ECO:0000313" key="2">
    <source>
        <dbReference type="Proteomes" id="UP000789920"/>
    </source>
</evidence>
<dbReference type="Proteomes" id="UP000789920">
    <property type="component" value="Unassembled WGS sequence"/>
</dbReference>
<protein>
    <submittedName>
        <fullName evidence="1">26252_t:CDS:1</fullName>
    </submittedName>
</protein>
<dbReference type="EMBL" id="CAJVQC010032776">
    <property type="protein sequence ID" value="CAG8751991.1"/>
    <property type="molecule type" value="Genomic_DNA"/>
</dbReference>
<name>A0ACA9QI10_9GLOM</name>
<feature type="non-terminal residue" evidence="1">
    <location>
        <position position="139"/>
    </location>
</feature>
<accession>A0ACA9QI10</accession>
<keyword evidence="2" id="KW-1185">Reference proteome</keyword>
<organism evidence="1 2">
    <name type="scientific">Racocetra persica</name>
    <dbReference type="NCBI Taxonomy" id="160502"/>
    <lineage>
        <taxon>Eukaryota</taxon>
        <taxon>Fungi</taxon>
        <taxon>Fungi incertae sedis</taxon>
        <taxon>Mucoromycota</taxon>
        <taxon>Glomeromycotina</taxon>
        <taxon>Glomeromycetes</taxon>
        <taxon>Diversisporales</taxon>
        <taxon>Gigasporaceae</taxon>
        <taxon>Racocetra</taxon>
    </lineage>
</organism>
<comment type="caution">
    <text evidence="1">The sequence shown here is derived from an EMBL/GenBank/DDBJ whole genome shotgun (WGS) entry which is preliminary data.</text>
</comment>
<gene>
    <name evidence="1" type="ORF">RPERSI_LOCUS14286</name>
</gene>
<proteinExistence type="predicted"/>
<feature type="non-terminal residue" evidence="1">
    <location>
        <position position="1"/>
    </location>
</feature>